<dbReference type="SUPFAM" id="SSF55781">
    <property type="entry name" value="GAF domain-like"/>
    <property type="match status" value="1"/>
</dbReference>
<dbReference type="AlphaFoldDB" id="A0A0N7J101"/>
<dbReference type="PANTHER" id="PTHR33744">
    <property type="entry name" value="CARBOHYDRATE DIACID REGULATOR"/>
    <property type="match status" value="1"/>
</dbReference>
<dbReference type="InterPro" id="IPR029016">
    <property type="entry name" value="GAF-like_dom_sf"/>
</dbReference>
<dbReference type="InterPro" id="IPR003018">
    <property type="entry name" value="GAF"/>
</dbReference>
<dbReference type="SMART" id="SM00065">
    <property type="entry name" value="GAF"/>
    <property type="match status" value="1"/>
</dbReference>
<accession>A0A0N7J101</accession>
<dbReference type="Pfam" id="PF13556">
    <property type="entry name" value="HTH_30"/>
    <property type="match status" value="1"/>
</dbReference>
<gene>
    <name evidence="3" type="primary">cbm10</name>
</gene>
<evidence type="ECO:0000259" key="2">
    <source>
        <dbReference type="SMART" id="SM00065"/>
    </source>
</evidence>
<feature type="domain" description="GAF" evidence="2">
    <location>
        <begin position="96"/>
        <end position="250"/>
    </location>
</feature>
<dbReference type="Gene3D" id="1.10.10.2840">
    <property type="entry name" value="PucR C-terminal helix-turn-helix domain"/>
    <property type="match status" value="1"/>
</dbReference>
<evidence type="ECO:0000313" key="3">
    <source>
        <dbReference type="EMBL" id="ALK28499.1"/>
    </source>
</evidence>
<proteinExistence type="inferred from homology"/>
<dbReference type="Gene3D" id="3.30.450.40">
    <property type="match status" value="1"/>
</dbReference>
<evidence type="ECO:0000256" key="1">
    <source>
        <dbReference type="ARBA" id="ARBA00006754"/>
    </source>
</evidence>
<dbReference type="InterPro" id="IPR041522">
    <property type="entry name" value="CdaR_GGDEF"/>
</dbReference>
<dbReference type="Pfam" id="PF17853">
    <property type="entry name" value="GGDEF_2"/>
    <property type="match status" value="1"/>
</dbReference>
<comment type="similarity">
    <text evidence="1">Belongs to the CdaR family.</text>
</comment>
<reference evidence="3" key="1">
    <citation type="submission" date="2015-05" db="EMBL/GenBank/DDBJ databases">
        <title>Characterization of AcyB2 and Trm22 as positive transcriptional regulators for Carbomycin biosynthesis in Streptomyces thermotolerans ATCC 11416.</title>
        <authorList>
            <person name="Zhong J."/>
            <person name="Dai J."/>
            <person name="Wang Y."/>
            <person name="He W."/>
        </authorList>
    </citation>
    <scope>NUCLEOTIDE SEQUENCE</scope>
    <source>
        <strain evidence="3">ATCC 11416</strain>
    </source>
</reference>
<organism evidence="3">
    <name type="scientific">Streptomyces thermotolerans</name>
    <dbReference type="NCBI Taxonomy" id="80858"/>
    <lineage>
        <taxon>Bacteria</taxon>
        <taxon>Bacillati</taxon>
        <taxon>Actinomycetota</taxon>
        <taxon>Actinomycetes</taxon>
        <taxon>Kitasatosporales</taxon>
        <taxon>Streptomycetaceae</taxon>
        <taxon>Streptomyces</taxon>
    </lineage>
</organism>
<protein>
    <submittedName>
        <fullName evidence="3">Transcriptional regulatory protein (CbmR)</fullName>
    </submittedName>
</protein>
<dbReference type="InterPro" id="IPR042070">
    <property type="entry name" value="PucR_C-HTH_sf"/>
</dbReference>
<dbReference type="InterPro" id="IPR051448">
    <property type="entry name" value="CdaR-like_regulators"/>
</dbReference>
<dbReference type="InterPro" id="IPR025736">
    <property type="entry name" value="PucR_C-HTH_dom"/>
</dbReference>
<sequence>MGDLASADGEDEDTENQAEDSLAFLELVARSAPRAEYDQLVALAERQGADEKRLRHMERLNRLAHTAHSLIEYRRNREAELLTLVDAAHEFAATRHHRQLLDAVPRRARLLLKAGVAYILMDHADAEGGSGTVVESADGNATPLFVGLKVPADSGLGGMVRARQAPFWTSDYLADPGIPHEDGIDEVIRAEGLRAVLGVPLRVGEHHLGVLFIADRQVRYFSPNEVTLLGALADLAAATMEGIRLIEELRSDIRQLRANASSAGAVLAVARDSSRLQSDLIELLLDGSGLDAVLRTAGEALGGGVGICGMRGEPLAEHGRLRRAGRADLRTACADALSSGRPVRVTDGLWLVALDPEARDAGFLLADTGGTAEDAVVPLLVVISQAVALHLRLRRGTPAKDRCRQEFFDELVGALPSLELRRERALMFSLTLGRPHVVLVARGPRQVSREFAACATAYARRLGGLRSARDDAVVLLVPGDDPDAAAQDARQELSGRLNHPVTVGAAGPADTVDAVGEAYREATQCMETLLALGGEGGTACASDLGFLGMLLAEDNDVPGYINQIIGEVVDYDTERYTDLVGTLRVYLESGRSPTRAAEILNVHPNTVSRRLERISQLLGEDWQTPDRVLDIQLALRLHQVRSALSGRQGAA</sequence>
<dbReference type="PANTHER" id="PTHR33744:SF1">
    <property type="entry name" value="DNA-BINDING TRANSCRIPTIONAL ACTIVATOR ADER"/>
    <property type="match status" value="1"/>
</dbReference>
<dbReference type="EMBL" id="KR818745">
    <property type="protein sequence ID" value="ALK28499.1"/>
    <property type="molecule type" value="Genomic_DNA"/>
</dbReference>
<dbReference type="Pfam" id="PF13185">
    <property type="entry name" value="GAF_2"/>
    <property type="match status" value="1"/>
</dbReference>
<name>A0A0N7J101_STRTH</name>